<accession>A0ABD7RV96</accession>
<gene>
    <name evidence="2" type="ORF">EQ836_10845</name>
</gene>
<dbReference type="InterPro" id="IPR025587">
    <property type="entry name" value="DUF4351"/>
</dbReference>
<dbReference type="Pfam" id="PF14261">
    <property type="entry name" value="DUF4351"/>
    <property type="match status" value="1"/>
</dbReference>
<proteinExistence type="predicted"/>
<comment type="caution">
    <text evidence="2">The sequence shown here is derived from an EMBL/GenBank/DDBJ whole genome shotgun (WGS) entry which is preliminary data.</text>
</comment>
<name>A0ABD7RV96_ECTME</name>
<evidence type="ECO:0000259" key="1">
    <source>
        <dbReference type="Pfam" id="PF14261"/>
    </source>
</evidence>
<organism evidence="2 3">
    <name type="scientific">Ectopseudomonas mendocina</name>
    <name type="common">Pseudomonas mendocina</name>
    <dbReference type="NCBI Taxonomy" id="300"/>
    <lineage>
        <taxon>Bacteria</taxon>
        <taxon>Pseudomonadati</taxon>
        <taxon>Pseudomonadota</taxon>
        <taxon>Gammaproteobacteria</taxon>
        <taxon>Pseudomonadales</taxon>
        <taxon>Pseudomonadaceae</taxon>
        <taxon>Ectopseudomonas</taxon>
    </lineage>
</organism>
<dbReference type="AlphaFoldDB" id="A0ABD7RV96"/>
<evidence type="ECO:0000313" key="2">
    <source>
        <dbReference type="EMBL" id="TRO18061.1"/>
    </source>
</evidence>
<protein>
    <submittedName>
        <fullName evidence="2">DUF4351 domain-containing protein</fullName>
    </submittedName>
</protein>
<reference evidence="2 3" key="1">
    <citation type="submission" date="2019-01" db="EMBL/GenBank/DDBJ databases">
        <title>Whole genome shotgun sequencing of Pseudomonas spp. isolated by its ability to degrade furfural.</title>
        <authorList>
            <person name="Donoso R."/>
            <person name="Farkas C."/>
            <person name="Villegas P."/>
            <person name="Gonzales-Toro F."/>
            <person name="Guajardo-Parra M."/>
            <person name="Araya-Nail M."/>
            <person name="Morgante V."/>
            <person name="Perez-Pantoja D."/>
        </authorList>
    </citation>
    <scope>NUCLEOTIDE SEQUENCE [LARGE SCALE GENOMIC DNA]</scope>
    <source>
        <strain evidence="2 3">VN231</strain>
    </source>
</reference>
<dbReference type="EMBL" id="SCFV01000005">
    <property type="protein sequence ID" value="TRO18061.1"/>
    <property type="molecule type" value="Genomic_DNA"/>
</dbReference>
<sequence>MDDVLTGRKEADGILGVRTRDWTRDWIEKGIEQGMEQGERIVLSRLLTRRFGPLDEQARQRLLVAGSRELERWADNFLDATSLDEVFGVDELHRQASC</sequence>
<dbReference type="Proteomes" id="UP000317327">
    <property type="component" value="Unassembled WGS sequence"/>
</dbReference>
<feature type="domain" description="DUF4351" evidence="1">
    <location>
        <begin position="32"/>
        <end position="85"/>
    </location>
</feature>
<evidence type="ECO:0000313" key="3">
    <source>
        <dbReference type="Proteomes" id="UP000317327"/>
    </source>
</evidence>